<evidence type="ECO:0000259" key="1">
    <source>
        <dbReference type="Pfam" id="PF13482"/>
    </source>
</evidence>
<accession>A0AAE3J439</accession>
<dbReference type="InterPro" id="IPR038720">
    <property type="entry name" value="YprB_RNase_H-like_dom"/>
</dbReference>
<dbReference type="RefSeq" id="WP_308729196.1">
    <property type="nucleotide sequence ID" value="NZ_JAJEQF010000074.1"/>
</dbReference>
<organism evidence="2 3">
    <name type="scientific">Gallintestinimicrobium propionicum</name>
    <dbReference type="NCBI Taxonomy" id="2981770"/>
    <lineage>
        <taxon>Bacteria</taxon>
        <taxon>Bacillati</taxon>
        <taxon>Bacillota</taxon>
        <taxon>Clostridia</taxon>
        <taxon>Lachnospirales</taxon>
        <taxon>Lachnospiraceae</taxon>
        <taxon>Gallintestinimicrobium</taxon>
    </lineage>
</organism>
<dbReference type="SUPFAM" id="SSF53098">
    <property type="entry name" value="Ribonuclease H-like"/>
    <property type="match status" value="1"/>
</dbReference>
<dbReference type="AlphaFoldDB" id="A0AAE3J439"/>
<name>A0AAE3J439_9FIRM</name>
<proteinExistence type="predicted"/>
<reference evidence="2 3" key="1">
    <citation type="submission" date="2021-10" db="EMBL/GenBank/DDBJ databases">
        <title>Anaerobic single-cell dispensing facilitates the cultivation of human gut bacteria.</title>
        <authorList>
            <person name="Afrizal A."/>
        </authorList>
    </citation>
    <scope>NUCLEOTIDE SEQUENCE [LARGE SCALE GENOMIC DNA]</scope>
    <source>
        <strain evidence="2 3">CLA-AA-H244</strain>
    </source>
</reference>
<dbReference type="InterPro" id="IPR036397">
    <property type="entry name" value="RNaseH_sf"/>
</dbReference>
<evidence type="ECO:0000313" key="3">
    <source>
        <dbReference type="Proteomes" id="UP001199355"/>
    </source>
</evidence>
<dbReference type="GO" id="GO:0003676">
    <property type="term" value="F:nucleic acid binding"/>
    <property type="evidence" value="ECO:0007669"/>
    <property type="project" value="InterPro"/>
</dbReference>
<dbReference type="PANTHER" id="PTHR38462:SF1">
    <property type="entry name" value="YPRB RIBONUCLEASE H-LIKE DOMAIN-CONTAINING PROTEIN"/>
    <property type="match status" value="1"/>
</dbReference>
<dbReference type="Proteomes" id="UP001199355">
    <property type="component" value="Unassembled WGS sequence"/>
</dbReference>
<dbReference type="Pfam" id="PF13482">
    <property type="entry name" value="RNase_H_2"/>
    <property type="match status" value="1"/>
</dbReference>
<evidence type="ECO:0000313" key="2">
    <source>
        <dbReference type="EMBL" id="MCC2169227.1"/>
    </source>
</evidence>
<protein>
    <submittedName>
        <fullName evidence="2">Ribonuclease H-like domain-containing protein</fullName>
    </submittedName>
</protein>
<dbReference type="InterPro" id="IPR012337">
    <property type="entry name" value="RNaseH-like_sf"/>
</dbReference>
<comment type="caution">
    <text evidence="2">The sequence shown here is derived from an EMBL/GenBank/DDBJ whole genome shotgun (WGS) entry which is preliminary data.</text>
</comment>
<gene>
    <name evidence="2" type="ORF">LKD45_16335</name>
</gene>
<dbReference type="PANTHER" id="PTHR38462">
    <property type="entry name" value="EXONUCLEASE-LIKE PROTEIN"/>
    <property type="match status" value="1"/>
</dbReference>
<keyword evidence="3" id="KW-1185">Reference proteome</keyword>
<dbReference type="EMBL" id="JAJEQF010000074">
    <property type="protein sequence ID" value="MCC2169227.1"/>
    <property type="molecule type" value="Genomic_DNA"/>
</dbReference>
<feature type="domain" description="YprB ribonuclease H-like" evidence="1">
    <location>
        <begin position="27"/>
        <end position="194"/>
    </location>
</feature>
<dbReference type="Gene3D" id="3.30.420.10">
    <property type="entry name" value="Ribonuclease H-like superfamily/Ribonuclease H"/>
    <property type="match status" value="1"/>
</dbReference>
<sequence>MKTLKNPILSDTTKELASFFEAPQDILFFDIETTGFSARSACVYLIGCAYLTTNGWETRQFFAETPDDEADVLQQFFSFAASFPVMVHFNGTTFDVPFLQTRAKKFGLSFVPASVQHDIYKKISPYKNLLHLPGCRQKQLEEFIDIHREDHFNGGELIELYHSYTRQPTKELLDILLLHNREDLEGMTTLYRVMAIPLFFEEQGFSPVTLSLEHTEDAFGKARTNAVFTLQTDIPLPVSLSLHGSGTVLKNCFLAGRERTVLLRLPVYDGILKHFYPDYKNYSYLPAEDTAIHKSVAVYVDKSQRMPATAATCYTKKEGQFLPCFSVPDELPLFRENHKDRQCFLLADDLLNSDASVQKEYLSGLLRALVKTKK</sequence>